<keyword evidence="15 17" id="KW-0275">Fatty acid biosynthesis</keyword>
<dbReference type="InterPro" id="IPR015876">
    <property type="entry name" value="Acyl-CoA_DS"/>
</dbReference>
<dbReference type="OMA" id="CQHGPID"/>
<dbReference type="GeneTree" id="ENSGT00940000154908"/>
<dbReference type="GO" id="GO:0004768">
    <property type="term" value="F:stearoyl-CoA 9-desaturase activity"/>
    <property type="evidence" value="ECO:0007669"/>
    <property type="project" value="UniProtKB-EC"/>
</dbReference>
<dbReference type="EC" id="1.14.19.1" evidence="4"/>
<evidence type="ECO:0000313" key="22">
    <source>
        <dbReference type="Proteomes" id="UP000242638"/>
    </source>
</evidence>
<keyword evidence="7" id="KW-0479">Metal-binding</keyword>
<sequence>MTETRIHRADKQQNGDAMAETSTVDDVFDDTYREKEGKKPPKILVWRNIILMGFLHVGALYGLALIPSASWLTLGWTAVCYMISALGVTAGAHRLWSHRSYKASVPLRVFLALGNSMAFQNDIYEWARDHRVHHKYSETDADPHNAKRGFFFSHIGWLLVRKHPDVIEKGQKLELGDLKADRVVMFQRRHYKLSVVLLCFLVPMLVPWYFWGESLGVAYFVPGLLRYTVVLNASWLVNSAAHMWGNRPYDKTINPRENPFVAISAIGEGFHNYHHTFPFDYATSEFGCKVNITTAFINLMCFLGLARDRKRVSRDMIAARIQRTGRSGATNSQSEPTRRTEAERSNECSSEFTGAVAITMLLCETNIGFKELFPLKVVNLF</sequence>
<evidence type="ECO:0000256" key="8">
    <source>
        <dbReference type="ARBA" id="ARBA00022824"/>
    </source>
</evidence>
<dbReference type="GO" id="GO:0070542">
    <property type="term" value="P:response to fatty acid"/>
    <property type="evidence" value="ECO:0007669"/>
    <property type="project" value="TreeGrafter"/>
</dbReference>
<keyword evidence="10 19" id="KW-1133">Transmembrane helix</keyword>
<dbReference type="PROSITE" id="PS00476">
    <property type="entry name" value="FATTY_ACID_DESATUR_1"/>
    <property type="match status" value="1"/>
</dbReference>
<feature type="transmembrane region" description="Helical" evidence="19">
    <location>
        <begin position="70"/>
        <end position="92"/>
    </location>
</feature>
<keyword evidence="11 17" id="KW-0560">Oxidoreductase</keyword>
<evidence type="ECO:0000256" key="4">
    <source>
        <dbReference type="ARBA" id="ARBA00012620"/>
    </source>
</evidence>
<dbReference type="GO" id="GO:0032896">
    <property type="term" value="F:palmitoyl-CoA 9-desaturase activity"/>
    <property type="evidence" value="ECO:0007669"/>
    <property type="project" value="TreeGrafter"/>
</dbReference>
<evidence type="ECO:0000256" key="17">
    <source>
        <dbReference type="RuleBase" id="RU000581"/>
    </source>
</evidence>
<reference evidence="21" key="3">
    <citation type="submission" date="2025-09" db="UniProtKB">
        <authorList>
            <consortium name="Ensembl"/>
        </authorList>
    </citation>
    <scope>IDENTIFICATION</scope>
    <source>
        <strain evidence="21">Guanapo</strain>
    </source>
</reference>
<evidence type="ECO:0000259" key="20">
    <source>
        <dbReference type="Pfam" id="PF00487"/>
    </source>
</evidence>
<feature type="compositionally biased region" description="Polar residues" evidence="18">
    <location>
        <begin position="324"/>
        <end position="335"/>
    </location>
</feature>
<dbReference type="InterPro" id="IPR005804">
    <property type="entry name" value="FA_desaturase_dom"/>
</dbReference>
<organism evidence="21 22">
    <name type="scientific">Poecilia reticulata</name>
    <name type="common">Guppy</name>
    <name type="synonym">Acanthophacelus reticulatus</name>
    <dbReference type="NCBI Taxonomy" id="8081"/>
    <lineage>
        <taxon>Eukaryota</taxon>
        <taxon>Metazoa</taxon>
        <taxon>Chordata</taxon>
        <taxon>Craniata</taxon>
        <taxon>Vertebrata</taxon>
        <taxon>Euteleostomi</taxon>
        <taxon>Actinopterygii</taxon>
        <taxon>Neopterygii</taxon>
        <taxon>Teleostei</taxon>
        <taxon>Neoteleostei</taxon>
        <taxon>Acanthomorphata</taxon>
        <taxon>Ovalentaria</taxon>
        <taxon>Atherinomorphae</taxon>
        <taxon>Cyprinodontiformes</taxon>
        <taxon>Poeciliidae</taxon>
        <taxon>Poeciliinae</taxon>
        <taxon>Poecilia</taxon>
    </lineage>
</organism>
<evidence type="ECO:0000256" key="19">
    <source>
        <dbReference type="SAM" id="Phobius"/>
    </source>
</evidence>
<feature type="transmembrane region" description="Helical" evidence="19">
    <location>
        <begin position="217"/>
        <end position="237"/>
    </location>
</feature>
<accession>A0A3P9PUZ7</accession>
<feature type="region of interest" description="Disordered" evidence="18">
    <location>
        <begin position="323"/>
        <end position="346"/>
    </location>
</feature>
<evidence type="ECO:0000256" key="5">
    <source>
        <dbReference type="ARBA" id="ARBA00022516"/>
    </source>
</evidence>
<dbReference type="Pfam" id="PF00487">
    <property type="entry name" value="FA_desaturase"/>
    <property type="match status" value="1"/>
</dbReference>
<comment type="domain">
    <text evidence="17">The histidine box domains are involved in binding the catalytic metal ions.</text>
</comment>
<keyword evidence="8" id="KW-0256">Endoplasmic reticulum</keyword>
<keyword evidence="14 19" id="KW-0472">Membrane</keyword>
<dbReference type="PANTHER" id="PTHR11351">
    <property type="entry name" value="ACYL-COA DESATURASE"/>
    <property type="match status" value="1"/>
</dbReference>
<dbReference type="GO" id="GO:1903966">
    <property type="term" value="P:monounsaturated fatty acid biosynthetic process"/>
    <property type="evidence" value="ECO:0007669"/>
    <property type="project" value="TreeGrafter"/>
</dbReference>
<dbReference type="Ensembl" id="ENSPRET00000025988.1">
    <property type="protein sequence ID" value="ENSPREP00000025732.1"/>
    <property type="gene ID" value="ENSPREG00000016385.1"/>
</dbReference>
<comment type="subcellular location">
    <subcellularLocation>
        <location evidence="2">Endoplasmic reticulum membrane</location>
        <topology evidence="2">Multi-pass membrane protein</topology>
    </subcellularLocation>
</comment>
<comment type="cofactor">
    <cofactor evidence="1 17">
        <name>Fe(2+)</name>
        <dbReference type="ChEBI" id="CHEBI:29033"/>
    </cofactor>
</comment>
<keyword evidence="22" id="KW-1185">Reference proteome</keyword>
<dbReference type="GO" id="GO:0006636">
    <property type="term" value="P:unsaturated fatty acid biosynthetic process"/>
    <property type="evidence" value="ECO:0007669"/>
    <property type="project" value="TreeGrafter"/>
</dbReference>
<dbReference type="InterPro" id="IPR001522">
    <property type="entry name" value="FADS-1_CS"/>
</dbReference>
<evidence type="ECO:0000256" key="18">
    <source>
        <dbReference type="SAM" id="MobiDB-lite"/>
    </source>
</evidence>
<evidence type="ECO:0000256" key="13">
    <source>
        <dbReference type="ARBA" id="ARBA00023098"/>
    </source>
</evidence>
<dbReference type="PRINTS" id="PR00075">
    <property type="entry name" value="FACDDSATRASE"/>
</dbReference>
<evidence type="ECO:0000313" key="21">
    <source>
        <dbReference type="Ensembl" id="ENSPREP00000025732.1"/>
    </source>
</evidence>
<comment type="similarity">
    <text evidence="3 17">Belongs to the fatty acid desaturase type 1 family.</text>
</comment>
<evidence type="ECO:0000256" key="16">
    <source>
        <dbReference type="ARBA" id="ARBA00047947"/>
    </source>
</evidence>
<dbReference type="Proteomes" id="UP000242638">
    <property type="component" value="Unassembled WGS sequence"/>
</dbReference>
<dbReference type="PANTHER" id="PTHR11351:SF102">
    <property type="entry name" value="STEAROYL-COA DESATURASE"/>
    <property type="match status" value="1"/>
</dbReference>
<dbReference type="GO" id="GO:0005506">
    <property type="term" value="F:iron ion binding"/>
    <property type="evidence" value="ECO:0007669"/>
    <property type="project" value="TreeGrafter"/>
</dbReference>
<keyword evidence="9" id="KW-0276">Fatty acid metabolism</keyword>
<reference evidence="21" key="2">
    <citation type="submission" date="2025-08" db="UniProtKB">
        <authorList>
            <consortium name="Ensembl"/>
        </authorList>
    </citation>
    <scope>IDENTIFICATION</scope>
    <source>
        <strain evidence="21">Guanapo</strain>
    </source>
</reference>
<feature type="region of interest" description="Disordered" evidence="18">
    <location>
        <begin position="1"/>
        <end position="20"/>
    </location>
</feature>
<feature type="transmembrane region" description="Helical" evidence="19">
    <location>
        <begin position="191"/>
        <end position="211"/>
    </location>
</feature>
<dbReference type="CDD" id="cd03505">
    <property type="entry name" value="Delta9-FADS-like"/>
    <property type="match status" value="1"/>
</dbReference>
<evidence type="ECO:0000256" key="3">
    <source>
        <dbReference type="ARBA" id="ARBA00009295"/>
    </source>
</evidence>
<reference evidence="22" key="1">
    <citation type="submission" date="2013-11" db="EMBL/GenBank/DDBJ databases">
        <title>The genomic landscape of the Guanapo guppy.</title>
        <authorList>
            <person name="Kuenstner A."/>
            <person name="Dreyer C."/>
        </authorList>
    </citation>
    <scope>NUCLEOTIDE SEQUENCE</scope>
    <source>
        <strain evidence="22">Guanapo</strain>
    </source>
</reference>
<evidence type="ECO:0000256" key="7">
    <source>
        <dbReference type="ARBA" id="ARBA00022723"/>
    </source>
</evidence>
<name>A0A3P9PUZ7_POERE</name>
<evidence type="ECO:0000256" key="11">
    <source>
        <dbReference type="ARBA" id="ARBA00023002"/>
    </source>
</evidence>
<keyword evidence="6 17" id="KW-0812">Transmembrane</keyword>
<evidence type="ECO:0000256" key="12">
    <source>
        <dbReference type="ARBA" id="ARBA00023004"/>
    </source>
</evidence>
<dbReference type="AlphaFoldDB" id="A0A3P9PUZ7"/>
<evidence type="ECO:0000256" key="14">
    <source>
        <dbReference type="ARBA" id="ARBA00023136"/>
    </source>
</evidence>
<dbReference type="Bgee" id="ENSPREG00000016385">
    <property type="expression patterns" value="Expressed in head and 1 other cell type or tissue"/>
</dbReference>
<keyword evidence="12" id="KW-0408">Iron</keyword>
<evidence type="ECO:0000256" key="10">
    <source>
        <dbReference type="ARBA" id="ARBA00022989"/>
    </source>
</evidence>
<protein>
    <recommendedName>
        <fullName evidence="4">stearoyl-CoA 9-desaturase</fullName>
        <ecNumber evidence="4">1.14.19.1</ecNumber>
    </recommendedName>
</protein>
<evidence type="ECO:0000256" key="9">
    <source>
        <dbReference type="ARBA" id="ARBA00022832"/>
    </source>
</evidence>
<evidence type="ECO:0000256" key="6">
    <source>
        <dbReference type="ARBA" id="ARBA00022692"/>
    </source>
</evidence>
<feature type="transmembrane region" description="Helical" evidence="19">
    <location>
        <begin position="43"/>
        <end position="64"/>
    </location>
</feature>
<evidence type="ECO:0000256" key="15">
    <source>
        <dbReference type="ARBA" id="ARBA00023160"/>
    </source>
</evidence>
<keyword evidence="13" id="KW-0443">Lipid metabolism</keyword>
<comment type="catalytic activity">
    <reaction evidence="16">
        <text>octadecanoyl-CoA + 2 Fe(II)-[cytochrome b5] + O2 + 2 H(+) = (9Z)-octadecenoyl-CoA + 2 Fe(III)-[cytochrome b5] + 2 H2O</text>
        <dbReference type="Rhea" id="RHEA:19721"/>
        <dbReference type="Rhea" id="RHEA-COMP:10438"/>
        <dbReference type="Rhea" id="RHEA-COMP:10439"/>
        <dbReference type="ChEBI" id="CHEBI:15377"/>
        <dbReference type="ChEBI" id="CHEBI:15378"/>
        <dbReference type="ChEBI" id="CHEBI:15379"/>
        <dbReference type="ChEBI" id="CHEBI:29033"/>
        <dbReference type="ChEBI" id="CHEBI:29034"/>
        <dbReference type="ChEBI" id="CHEBI:57387"/>
        <dbReference type="ChEBI" id="CHEBI:57394"/>
        <dbReference type="EC" id="1.14.19.1"/>
    </reaction>
</comment>
<feature type="compositionally biased region" description="Basic and acidic residues" evidence="18">
    <location>
        <begin position="1"/>
        <end position="13"/>
    </location>
</feature>
<evidence type="ECO:0000256" key="2">
    <source>
        <dbReference type="ARBA" id="ARBA00004477"/>
    </source>
</evidence>
<dbReference type="GO" id="GO:0005789">
    <property type="term" value="C:endoplasmic reticulum membrane"/>
    <property type="evidence" value="ECO:0007669"/>
    <property type="project" value="UniProtKB-SubCell"/>
</dbReference>
<keyword evidence="5 17" id="KW-0444">Lipid biosynthesis</keyword>
<feature type="domain" description="Fatty acid desaturase" evidence="20">
    <location>
        <begin position="70"/>
        <end position="278"/>
    </location>
</feature>
<feature type="compositionally biased region" description="Basic and acidic residues" evidence="18">
    <location>
        <begin position="336"/>
        <end position="346"/>
    </location>
</feature>
<proteinExistence type="inferred from homology"/>
<evidence type="ECO:0000256" key="1">
    <source>
        <dbReference type="ARBA" id="ARBA00001954"/>
    </source>
</evidence>